<feature type="region of interest" description="Disordered" evidence="3">
    <location>
        <begin position="587"/>
        <end position="616"/>
    </location>
</feature>
<dbReference type="Pfam" id="PF14223">
    <property type="entry name" value="Retrotran_gag_2"/>
    <property type="match status" value="1"/>
</dbReference>
<feature type="domain" description="CCHC-type" evidence="4">
    <location>
        <begin position="246"/>
        <end position="261"/>
    </location>
</feature>
<dbReference type="SMART" id="SM00343">
    <property type="entry name" value="ZnF_C2HC"/>
    <property type="match status" value="1"/>
</dbReference>
<dbReference type="Gene3D" id="4.10.60.10">
    <property type="entry name" value="Zinc finger, CCHC-type"/>
    <property type="match status" value="1"/>
</dbReference>
<evidence type="ECO:0000313" key="6">
    <source>
        <dbReference type="Proteomes" id="UP001187471"/>
    </source>
</evidence>
<evidence type="ECO:0000259" key="4">
    <source>
        <dbReference type="PROSITE" id="PS50158"/>
    </source>
</evidence>
<evidence type="ECO:0000256" key="1">
    <source>
        <dbReference type="ARBA" id="ARBA00022750"/>
    </source>
</evidence>
<sequence length="816" mass="91034">MASESNQVTQVKLKGSNYSYWSYLLKVFITGKELRGYLDGSVVAPEESDTNYEKLQQEWETNNARILSWINNSVEPSIGMHFSKFTSAKEVWDYLEGLYMQSNFAKRYELENVIRGERQDDKSVQEFYNVMNGIWDQLDLMDPLELRKLAIYQKVREEQKLVQFLMALRTEFEPLRGSMLHRSPLPSVDKVLSELVAEETRLKSSLLHSMQTQAVLVATQRPQFLPLVPSRATPPSGNFRIALDECSFCHEKGHWKRDCPKLRKKGILPSPNHFSQNSRNAQRTMNTGAFMTSVIAPDSSHTSGVTHEDVQSMVTQQIQQLLGTSLNAQPSTSTAMSASPASAHSMNHSGKTSSWIFDSGASHHMTHDSSILVERSTSLIPSSIQTADGSSMEVHQLGSIDSTSFPSGELCVSNVLHVPKLSVNLLSISQLVDAGCDVIFSPSGCVVQDRHTGRQIGTGRRDGGLYFLQNLFVSPGIAENSALSAFQLNKHSSAFQLWHCRLGHVSGKHPNKMVRLKGNIVIYLRQLDLFCYQLSFQVRFGVKLSLPLSTKEEIVLDPFANFETLSSHVDSSPEIFVPDEVMSSPLPFPSDTPSLPESNADPDDARPSPSQVAPSQFVSAPRSVHWSAVVRILRYIHGTLSRGLLISSSPDLTLSAYSDADWAGDVSDRRSTTGFCIFLGDSLISWKCKKQSVVSRSSSEAEYRAMANTTAEIVWVRWLLRDMGATQSSPTPMFCDNKSAVEIAHNSVFHERTKHIEIDCHFVRHHFHQGTITLPYVSSSLQLADFFTKSHTFARFTLLLGKLSMVSLSHREFEGG</sequence>
<dbReference type="InterPro" id="IPR043502">
    <property type="entry name" value="DNA/RNA_pol_sf"/>
</dbReference>
<dbReference type="AlphaFoldDB" id="A0AA88U126"/>
<evidence type="ECO:0000256" key="2">
    <source>
        <dbReference type="PROSITE-ProRule" id="PRU00047"/>
    </source>
</evidence>
<keyword evidence="6" id="KW-1185">Reference proteome</keyword>
<keyword evidence="1" id="KW-0064">Aspartyl protease</keyword>
<accession>A0AA88U126</accession>
<gene>
    <name evidence="5" type="ORF">RJ640_026562</name>
</gene>
<dbReference type="GO" id="GO:0008270">
    <property type="term" value="F:zinc ion binding"/>
    <property type="evidence" value="ECO:0007669"/>
    <property type="project" value="UniProtKB-KW"/>
</dbReference>
<dbReference type="InterPro" id="IPR036875">
    <property type="entry name" value="Znf_CCHC_sf"/>
</dbReference>
<dbReference type="PROSITE" id="PS50158">
    <property type="entry name" value="ZF_CCHC"/>
    <property type="match status" value="1"/>
</dbReference>
<dbReference type="EMBL" id="JAVXUO010003030">
    <property type="protein sequence ID" value="KAK2967349.1"/>
    <property type="molecule type" value="Genomic_DNA"/>
</dbReference>
<evidence type="ECO:0000313" key="5">
    <source>
        <dbReference type="EMBL" id="KAK2967349.1"/>
    </source>
</evidence>
<dbReference type="GO" id="GO:0003676">
    <property type="term" value="F:nucleic acid binding"/>
    <property type="evidence" value="ECO:0007669"/>
    <property type="project" value="InterPro"/>
</dbReference>
<proteinExistence type="predicted"/>
<keyword evidence="1" id="KW-0378">Hydrolase</keyword>
<comment type="caution">
    <text evidence="5">The sequence shown here is derived from an EMBL/GenBank/DDBJ whole genome shotgun (WGS) entry which is preliminary data.</text>
</comment>
<protein>
    <recommendedName>
        <fullName evidence="4">CCHC-type domain-containing protein</fullName>
    </recommendedName>
</protein>
<keyword evidence="2" id="KW-0862">Zinc</keyword>
<organism evidence="5 6">
    <name type="scientific">Escallonia rubra</name>
    <dbReference type="NCBI Taxonomy" id="112253"/>
    <lineage>
        <taxon>Eukaryota</taxon>
        <taxon>Viridiplantae</taxon>
        <taxon>Streptophyta</taxon>
        <taxon>Embryophyta</taxon>
        <taxon>Tracheophyta</taxon>
        <taxon>Spermatophyta</taxon>
        <taxon>Magnoliopsida</taxon>
        <taxon>eudicotyledons</taxon>
        <taxon>Gunneridae</taxon>
        <taxon>Pentapetalae</taxon>
        <taxon>asterids</taxon>
        <taxon>campanulids</taxon>
        <taxon>Escalloniales</taxon>
        <taxon>Escalloniaceae</taxon>
        <taxon>Escallonia</taxon>
    </lineage>
</organism>
<dbReference type="SUPFAM" id="SSF56672">
    <property type="entry name" value="DNA/RNA polymerases"/>
    <property type="match status" value="1"/>
</dbReference>
<dbReference type="GO" id="GO:0004190">
    <property type="term" value="F:aspartic-type endopeptidase activity"/>
    <property type="evidence" value="ECO:0007669"/>
    <property type="project" value="UniProtKB-KW"/>
</dbReference>
<evidence type="ECO:0000256" key="3">
    <source>
        <dbReference type="SAM" id="MobiDB-lite"/>
    </source>
</evidence>
<dbReference type="InterPro" id="IPR001878">
    <property type="entry name" value="Znf_CCHC"/>
</dbReference>
<keyword evidence="2" id="KW-0863">Zinc-finger</keyword>
<dbReference type="InterPro" id="IPR054722">
    <property type="entry name" value="PolX-like_BBD"/>
</dbReference>
<feature type="region of interest" description="Disordered" evidence="3">
    <location>
        <begin position="327"/>
        <end position="350"/>
    </location>
</feature>
<keyword evidence="2" id="KW-0479">Metal-binding</keyword>
<dbReference type="PANTHER" id="PTHR11439">
    <property type="entry name" value="GAG-POL-RELATED RETROTRANSPOSON"/>
    <property type="match status" value="1"/>
</dbReference>
<dbReference type="Proteomes" id="UP001187471">
    <property type="component" value="Unassembled WGS sequence"/>
</dbReference>
<reference evidence="5" key="1">
    <citation type="submission" date="2022-12" db="EMBL/GenBank/DDBJ databases">
        <title>Draft genome assemblies for two species of Escallonia (Escalloniales).</title>
        <authorList>
            <person name="Chanderbali A."/>
            <person name="Dervinis C."/>
            <person name="Anghel I."/>
            <person name="Soltis D."/>
            <person name="Soltis P."/>
            <person name="Zapata F."/>
        </authorList>
    </citation>
    <scope>NUCLEOTIDE SEQUENCE</scope>
    <source>
        <strain evidence="5">UCBG92.1500</strain>
        <tissue evidence="5">Leaf</tissue>
    </source>
</reference>
<keyword evidence="1" id="KW-0645">Protease</keyword>
<name>A0AA88U126_9ASTE</name>
<dbReference type="Pfam" id="PF22936">
    <property type="entry name" value="Pol_BBD"/>
    <property type="match status" value="1"/>
</dbReference>
<dbReference type="CDD" id="cd09272">
    <property type="entry name" value="RNase_HI_RT_Ty1"/>
    <property type="match status" value="1"/>
</dbReference>
<dbReference type="SUPFAM" id="SSF57756">
    <property type="entry name" value="Retrovirus zinc finger-like domains"/>
    <property type="match status" value="1"/>
</dbReference>
<feature type="compositionally biased region" description="Low complexity" evidence="3">
    <location>
        <begin position="330"/>
        <end position="349"/>
    </location>
</feature>
<dbReference type="PANTHER" id="PTHR11439:SF461">
    <property type="entry name" value="OS10G0432200 PROTEIN"/>
    <property type="match status" value="1"/>
</dbReference>